<organism evidence="3 4">
    <name type="scientific">Photobacterium halotolerans</name>
    <dbReference type="NCBI Taxonomy" id="265726"/>
    <lineage>
        <taxon>Bacteria</taxon>
        <taxon>Pseudomonadati</taxon>
        <taxon>Pseudomonadota</taxon>
        <taxon>Gammaproteobacteria</taxon>
        <taxon>Vibrionales</taxon>
        <taxon>Vibrionaceae</taxon>
        <taxon>Photobacterium</taxon>
    </lineage>
</organism>
<feature type="region of interest" description="Disordered" evidence="1">
    <location>
        <begin position="19"/>
        <end position="38"/>
    </location>
</feature>
<evidence type="ECO:0008006" key="5">
    <source>
        <dbReference type="Google" id="ProtNLM"/>
    </source>
</evidence>
<dbReference type="Proteomes" id="UP000465712">
    <property type="component" value="Unassembled WGS sequence"/>
</dbReference>
<protein>
    <recommendedName>
        <fullName evidence="5">DUF4382 domain-containing protein</fullName>
    </recommendedName>
</protein>
<dbReference type="PROSITE" id="PS51257">
    <property type="entry name" value="PROKAR_LIPOPROTEIN"/>
    <property type="match status" value="1"/>
</dbReference>
<accession>A0A7X4WBK1</accession>
<feature type="compositionally biased region" description="Polar residues" evidence="1">
    <location>
        <begin position="19"/>
        <end position="36"/>
    </location>
</feature>
<evidence type="ECO:0000256" key="2">
    <source>
        <dbReference type="SAM" id="SignalP"/>
    </source>
</evidence>
<reference evidence="3 4" key="1">
    <citation type="submission" date="2017-05" db="EMBL/GenBank/DDBJ databases">
        <title>High clonality and local adaptation shapes Vibrionaceae linages within an endangered oasis.</title>
        <authorList>
            <person name="Vazquez-Rosas-Landa M."/>
        </authorList>
    </citation>
    <scope>NUCLEOTIDE SEQUENCE [LARGE SCALE GENOMIC DNA]</scope>
    <source>
        <strain evidence="3 4">P46_P4S1P180</strain>
    </source>
</reference>
<gene>
    <name evidence="3" type="ORF">CAG72_09275</name>
</gene>
<keyword evidence="2" id="KW-0732">Signal</keyword>
<sequence length="346" mass="36933">MKSIILLMLAMMAVAGCSDSDSADTAANTPLDSDGQQEVPVTIEVPENPGTDPGDPGGPGNPGDGYDGPRKVCLAITGLEIKGSAGNIIEYTNEVIEEALKSDPDCVPPSEIISDALPEGMVLIDLLHMSNDLAYLLKGVGLPVDDYVSVTLNINDQGSYGGGYDVDLDGDIDISTGSPYSYVQEYDGDYKKIDLGGKLEFAGFNLKDKYGYPQTYSMMIDPYSAFNMQDNGAYGLSGKGMWLVNKLDAVDVVGEILDSACVQDSLKLIYLFKSDSDGPSSGDPDYVTTASQDDNGGYSYGMASIPKGYYDFEIMCDVDDAIPEFSGYGSYDVEVTDNADGNYDIY</sequence>
<comment type="caution">
    <text evidence="3">The sequence shown here is derived from an EMBL/GenBank/DDBJ whole genome shotgun (WGS) entry which is preliminary data.</text>
</comment>
<feature type="compositionally biased region" description="Gly residues" evidence="1">
    <location>
        <begin position="55"/>
        <end position="66"/>
    </location>
</feature>
<evidence type="ECO:0000313" key="3">
    <source>
        <dbReference type="EMBL" id="NAW65407.1"/>
    </source>
</evidence>
<dbReference type="AlphaFoldDB" id="A0A7X4WBK1"/>
<proteinExistence type="predicted"/>
<feature type="region of interest" description="Disordered" evidence="1">
    <location>
        <begin position="43"/>
        <end position="67"/>
    </location>
</feature>
<name>A0A7X4WBK1_9GAMM</name>
<dbReference type="EMBL" id="WXWW01000145">
    <property type="protein sequence ID" value="NAW65407.1"/>
    <property type="molecule type" value="Genomic_DNA"/>
</dbReference>
<evidence type="ECO:0000256" key="1">
    <source>
        <dbReference type="SAM" id="MobiDB-lite"/>
    </source>
</evidence>
<feature type="signal peptide" evidence="2">
    <location>
        <begin position="1"/>
        <end position="23"/>
    </location>
</feature>
<feature type="chain" id="PRO_5030680212" description="DUF4382 domain-containing protein" evidence="2">
    <location>
        <begin position="24"/>
        <end position="346"/>
    </location>
</feature>
<dbReference type="RefSeq" id="WP_161444444.1">
    <property type="nucleotide sequence ID" value="NZ_WXWW01000145.1"/>
</dbReference>
<evidence type="ECO:0000313" key="4">
    <source>
        <dbReference type="Proteomes" id="UP000465712"/>
    </source>
</evidence>